<dbReference type="InterPro" id="IPR027417">
    <property type="entry name" value="P-loop_NTPase"/>
</dbReference>
<evidence type="ECO:0000259" key="6">
    <source>
        <dbReference type="Pfam" id="PF25019"/>
    </source>
</evidence>
<dbReference type="InterPro" id="IPR056789">
    <property type="entry name" value="LRR_R13L1-DRL21"/>
</dbReference>
<evidence type="ECO:0008006" key="9">
    <source>
        <dbReference type="Google" id="ProtNLM"/>
    </source>
</evidence>
<dbReference type="GO" id="GO:0043531">
    <property type="term" value="F:ADP binding"/>
    <property type="evidence" value="ECO:0007669"/>
    <property type="project" value="InterPro"/>
</dbReference>
<dbReference type="Pfam" id="PF25019">
    <property type="entry name" value="LRR_R13L1-DRL21"/>
    <property type="match status" value="1"/>
</dbReference>
<reference evidence="7 8" key="1">
    <citation type="submission" date="2024-01" db="EMBL/GenBank/DDBJ databases">
        <title>Genome assemblies of Stephania.</title>
        <authorList>
            <person name="Yang L."/>
        </authorList>
    </citation>
    <scope>NUCLEOTIDE SEQUENCE [LARGE SCALE GENOMIC DNA]</scope>
    <source>
        <strain evidence="7">YNDBR</strain>
        <tissue evidence="7">Leaf</tissue>
    </source>
</reference>
<keyword evidence="2" id="KW-0677">Repeat</keyword>
<dbReference type="SUPFAM" id="SSF52540">
    <property type="entry name" value="P-loop containing nucleoside triphosphate hydrolases"/>
    <property type="match status" value="1"/>
</dbReference>
<dbReference type="PANTHER" id="PTHR36766:SF40">
    <property type="entry name" value="DISEASE RESISTANCE PROTEIN RGA3"/>
    <property type="match status" value="1"/>
</dbReference>
<evidence type="ECO:0000256" key="2">
    <source>
        <dbReference type="ARBA" id="ARBA00022737"/>
    </source>
</evidence>
<keyword evidence="1" id="KW-0433">Leucine-rich repeat</keyword>
<dbReference type="Proteomes" id="UP001420932">
    <property type="component" value="Unassembled WGS sequence"/>
</dbReference>
<gene>
    <name evidence="7" type="ORF">Syun_006026</name>
</gene>
<dbReference type="EMBL" id="JBBNAF010000003">
    <property type="protein sequence ID" value="KAK9159685.1"/>
    <property type="molecule type" value="Genomic_DNA"/>
</dbReference>
<dbReference type="PANTHER" id="PTHR36766">
    <property type="entry name" value="PLANT BROAD-SPECTRUM MILDEW RESISTANCE PROTEIN RPW8"/>
    <property type="match status" value="1"/>
</dbReference>
<dbReference type="InterPro" id="IPR002182">
    <property type="entry name" value="NB-ARC"/>
</dbReference>
<feature type="domain" description="Disease resistance protein winged helix" evidence="5">
    <location>
        <begin position="141"/>
        <end position="214"/>
    </location>
</feature>
<dbReference type="FunFam" id="1.10.10.10:FF:000322">
    <property type="entry name" value="Probable disease resistance protein At1g63360"/>
    <property type="match status" value="1"/>
</dbReference>
<comment type="caution">
    <text evidence="7">The sequence shown here is derived from an EMBL/GenBank/DDBJ whole genome shotgun (WGS) entry which is preliminary data.</text>
</comment>
<dbReference type="AlphaFoldDB" id="A0AAP0PY69"/>
<dbReference type="SUPFAM" id="SSF52058">
    <property type="entry name" value="L domain-like"/>
    <property type="match status" value="2"/>
</dbReference>
<dbReference type="InterPro" id="IPR058922">
    <property type="entry name" value="WHD_DRP"/>
</dbReference>
<dbReference type="Pfam" id="PF23559">
    <property type="entry name" value="WHD_DRP"/>
    <property type="match status" value="1"/>
</dbReference>
<keyword evidence="3" id="KW-0611">Plant defense</keyword>
<dbReference type="InterPro" id="IPR001611">
    <property type="entry name" value="Leu-rich_rpt"/>
</dbReference>
<sequence>MGNSHNCAKTRGSKIIVTTRNGKVANMVAATSYIQNLQVLPENDCWDLFQRLAFGGGGVKMTPALEVIGRQIVKKCGGVPLAIKSLGGMMRLKREENEWLAVKTSEIWNIPDADKKIINVLKLSFDNLPSSVKRCFSYCSIFPKGHSINKMKLIQMWMAEGFVSTLQGNTSMLEDIGNRYFNMLYLNSFFQEVETDVLGEIKRCKMHDLVHDLVQFVSGRESLVLNANMIPDDVSETRYMGYISNGRRVTFPKALCKASKLHTFISFSPYEVPRDMFVNWELLRVLDLSSTLIKKLPSTIRKLKHLRYLDLSMTDIEELPESITCLYNLQSLQLKNCEKLKVLPRKLCKLINLRYLYIRGCRELSGMPKGIEHLTSLQMLSNFKVGSEEDGNSITELQHLNLLRGKLLISGLENVRDGTYAKTANLKGKSNLSSLILLWGNIDDDNGADNANNYEVVSVLEAFKPNCNLKDFSIVGFGGETMPTWMVNNSLRVSNLVAITFMNCSRCKCLPCLSQLPYLRYLAISEMRSLKRFGDSGSNKLKEIHDPAVAVVAFPSLKTLVLDALPNIEEWVLEESMSTHSFPCLEELFIEDCPKLQVTPSSLFPSLKALKFGRSSSSVAIRSILTNLSFLTILYIEGCPNLKFLSQRVLEQNMLLEALVIARCPEFEVFLEVEKKHDNDKEFVMSSKTATEESIMYLMPKKSRKKSRVLSDLQCLEIRECPLLRCIVIKSTVSLPSLKKLVIMNSNATVMETFSRNLTSLTYLGLGTIQDLVFLRKNVLRNYKNLKCLFLENCPLLQIDGIFFAKNKKKLPVLPCVELVMRGCHALNSLNFPLPCWSSLVRVHIEVCRGLLSFPEGLSSLPHLEVLKIGQLCEDLDYFPFPDMDHLQMQKQIDSHHQQYYFTSLEVLILLGWPKLKSLPYQLQHLKKLKGLVIQEFSGLITLPDWLGSLVSLDELWILSCENLMQLPSKEAMLRLTLLKELVINNCPLLKYRCNKDRRDGEWTKISHIQRITIDGVPV</sequence>
<dbReference type="Gene3D" id="1.10.10.10">
    <property type="entry name" value="Winged helix-like DNA-binding domain superfamily/Winged helix DNA-binding domain"/>
    <property type="match status" value="1"/>
</dbReference>
<evidence type="ECO:0000256" key="3">
    <source>
        <dbReference type="ARBA" id="ARBA00022821"/>
    </source>
</evidence>
<name>A0AAP0PY69_9MAGN</name>
<organism evidence="7 8">
    <name type="scientific">Stephania yunnanensis</name>
    <dbReference type="NCBI Taxonomy" id="152371"/>
    <lineage>
        <taxon>Eukaryota</taxon>
        <taxon>Viridiplantae</taxon>
        <taxon>Streptophyta</taxon>
        <taxon>Embryophyta</taxon>
        <taxon>Tracheophyta</taxon>
        <taxon>Spermatophyta</taxon>
        <taxon>Magnoliopsida</taxon>
        <taxon>Ranunculales</taxon>
        <taxon>Menispermaceae</taxon>
        <taxon>Menispermoideae</taxon>
        <taxon>Cissampelideae</taxon>
        <taxon>Stephania</taxon>
    </lineage>
</organism>
<feature type="domain" description="NB-ARC" evidence="4">
    <location>
        <begin position="9"/>
        <end position="54"/>
    </location>
</feature>
<feature type="domain" description="R13L1/DRL21-like LRR repeat region" evidence="6">
    <location>
        <begin position="394"/>
        <end position="527"/>
    </location>
</feature>
<accession>A0AAP0PY69</accession>
<evidence type="ECO:0000313" key="7">
    <source>
        <dbReference type="EMBL" id="KAK9159685.1"/>
    </source>
</evidence>
<dbReference type="InterPro" id="IPR032675">
    <property type="entry name" value="LRR_dom_sf"/>
</dbReference>
<keyword evidence="8" id="KW-1185">Reference proteome</keyword>
<protein>
    <recommendedName>
        <fullName evidence="9">NB-ARC domain-containing protein</fullName>
    </recommendedName>
</protein>
<dbReference type="Pfam" id="PF13855">
    <property type="entry name" value="LRR_8"/>
    <property type="match status" value="1"/>
</dbReference>
<dbReference type="Pfam" id="PF00931">
    <property type="entry name" value="NB-ARC"/>
    <property type="match status" value="1"/>
</dbReference>
<evidence type="ECO:0000256" key="1">
    <source>
        <dbReference type="ARBA" id="ARBA00022614"/>
    </source>
</evidence>
<proteinExistence type="predicted"/>
<dbReference type="GO" id="GO:0006952">
    <property type="term" value="P:defense response"/>
    <property type="evidence" value="ECO:0007669"/>
    <property type="project" value="UniProtKB-KW"/>
</dbReference>
<evidence type="ECO:0000259" key="4">
    <source>
        <dbReference type="Pfam" id="PF00931"/>
    </source>
</evidence>
<dbReference type="Gene3D" id="3.80.10.10">
    <property type="entry name" value="Ribonuclease Inhibitor"/>
    <property type="match status" value="4"/>
</dbReference>
<dbReference type="InterPro" id="IPR036388">
    <property type="entry name" value="WH-like_DNA-bd_sf"/>
</dbReference>
<evidence type="ECO:0000259" key="5">
    <source>
        <dbReference type="Pfam" id="PF23559"/>
    </source>
</evidence>
<evidence type="ECO:0000313" key="8">
    <source>
        <dbReference type="Proteomes" id="UP001420932"/>
    </source>
</evidence>